<dbReference type="CDD" id="cd11715">
    <property type="entry name" value="THUMP_AdoMetMT"/>
    <property type="match status" value="1"/>
</dbReference>
<dbReference type="SUPFAM" id="SSF53335">
    <property type="entry name" value="S-adenosyl-L-methionine-dependent methyltransferases"/>
    <property type="match status" value="1"/>
</dbReference>
<organism evidence="6">
    <name type="scientific">Baileyella intestinalis</name>
    <dbReference type="NCBI Taxonomy" id="2606709"/>
    <lineage>
        <taxon>Bacteria</taxon>
        <taxon>Bacillati</taxon>
        <taxon>Bacillota</taxon>
        <taxon>Clostridia</taxon>
        <taxon>Peptostreptococcales</taxon>
        <taxon>Anaerovoracaceae</taxon>
        <taxon>Baileyella</taxon>
    </lineage>
</organism>
<dbReference type="EMBL" id="VUNB01000001">
    <property type="protein sequence ID" value="MST68168.1"/>
    <property type="molecule type" value="Genomic_DNA"/>
</dbReference>
<dbReference type="InterPro" id="IPR054170">
    <property type="entry name" value="RlmL_1st"/>
</dbReference>
<name>A0A6A8M6H5_9FIRM</name>
<accession>A0A6A8M6H5</accession>
<dbReference type="InterPro" id="IPR004114">
    <property type="entry name" value="THUMP_dom"/>
</dbReference>
<dbReference type="RefSeq" id="WP_154571642.1">
    <property type="nucleotide sequence ID" value="NZ_VUNB01000001.1"/>
</dbReference>
<evidence type="ECO:0000256" key="2">
    <source>
        <dbReference type="ARBA" id="ARBA00022679"/>
    </source>
</evidence>
<dbReference type="InterPro" id="IPR000241">
    <property type="entry name" value="RlmKL-like_Mtase"/>
</dbReference>
<keyword evidence="1 6" id="KW-0489">Methyltransferase</keyword>
<dbReference type="GO" id="GO:0008990">
    <property type="term" value="F:rRNA (guanine-N2-)-methyltransferase activity"/>
    <property type="evidence" value="ECO:0007669"/>
    <property type="project" value="TreeGrafter"/>
</dbReference>
<feature type="domain" description="RlmL ferredoxin-like" evidence="5">
    <location>
        <begin position="4"/>
        <end position="59"/>
    </location>
</feature>
<evidence type="ECO:0000313" key="6">
    <source>
        <dbReference type="EMBL" id="MST68168.1"/>
    </source>
</evidence>
<dbReference type="AlphaFoldDB" id="A0A6A8M6H5"/>
<dbReference type="Gene3D" id="3.40.50.150">
    <property type="entry name" value="Vaccinia Virus protein VP39"/>
    <property type="match status" value="1"/>
</dbReference>
<dbReference type="Pfam" id="PF02926">
    <property type="entry name" value="THUMP"/>
    <property type="match status" value="1"/>
</dbReference>
<dbReference type="PANTHER" id="PTHR47313:SF1">
    <property type="entry name" value="RIBOSOMAL RNA LARGE SUBUNIT METHYLTRANSFERASE K_L"/>
    <property type="match status" value="1"/>
</dbReference>
<gene>
    <name evidence="6" type="ORF">FYJ66_00890</name>
</gene>
<protein>
    <submittedName>
        <fullName evidence="6">Class I SAM-dependent RNA methyltransferase</fullName>
    </submittedName>
</protein>
<feature type="domain" description="Ribosomal RNA large subunit methyltransferase K/L-like methyltransferase" evidence="3">
    <location>
        <begin position="162"/>
        <end position="368"/>
    </location>
</feature>
<proteinExistence type="predicted"/>
<comment type="caution">
    <text evidence="6">The sequence shown here is derived from an EMBL/GenBank/DDBJ whole genome shotgun (WGS) entry which is preliminary data.</text>
</comment>
<evidence type="ECO:0000259" key="3">
    <source>
        <dbReference type="Pfam" id="PF01170"/>
    </source>
</evidence>
<sequence length="377" mass="42577">MKMELVATSAFGLEAVVRRELEGLGLKVLKTEDGRITYTGDERAVVRSNLWLRSADRVYIKLAEFRAETFEELFQQTGAVPWEQFIPPDGEFPVEGTSVKSKLHSVPACQSIIKKSVARRLGEVYASARLPETGLLYKIRFSIMKDRVKILMDTSGTALHKRGYRVVDVAAPMKETLAAALVQLCYWRGDDRLLVDTCCGSGTILIEAALWARNIAPGLNRTFVSQDWDMIPAEIWKEEKSAAFGAINYEKKLNILGMDINGRAVRAARANAEEAGVDEDITFRKADMTGYMPEVSNGIIITNPPYGRRIGDDDDMPQIYSHLAQILDRDPSWSLFMITAAKGVEDKYFCRKADRRRKLYNGQIMTQYYQFHGRKPQ</sequence>
<evidence type="ECO:0000259" key="4">
    <source>
        <dbReference type="Pfam" id="PF02926"/>
    </source>
</evidence>
<dbReference type="InterPro" id="IPR002052">
    <property type="entry name" value="DNA_methylase_N6_adenine_CS"/>
</dbReference>
<dbReference type="PROSITE" id="PS00092">
    <property type="entry name" value="N6_MTASE"/>
    <property type="match status" value="1"/>
</dbReference>
<evidence type="ECO:0000256" key="1">
    <source>
        <dbReference type="ARBA" id="ARBA00022603"/>
    </source>
</evidence>
<dbReference type="GO" id="GO:0070043">
    <property type="term" value="F:rRNA (guanine-N7-)-methyltransferase activity"/>
    <property type="evidence" value="ECO:0007669"/>
    <property type="project" value="TreeGrafter"/>
</dbReference>
<dbReference type="Pfam" id="PF22020">
    <property type="entry name" value="RlmL_1st"/>
    <property type="match status" value="1"/>
</dbReference>
<dbReference type="InterPro" id="IPR029063">
    <property type="entry name" value="SAM-dependent_MTases_sf"/>
</dbReference>
<reference evidence="6" key="1">
    <citation type="submission" date="2019-09" db="EMBL/GenBank/DDBJ databases">
        <title>In-depth cultivation of the pig gut microbiome towards novel bacterial diversity and tailored functional studies.</title>
        <authorList>
            <person name="Wylensek D."/>
            <person name="Hitch T.C.A."/>
            <person name="Clavel T."/>
        </authorList>
    </citation>
    <scope>NUCLEOTIDE SEQUENCE</scope>
    <source>
        <strain evidence="6">RF-744-FAT-WT-3</strain>
    </source>
</reference>
<keyword evidence="2 6" id="KW-0808">Transferase</keyword>
<dbReference type="PANTHER" id="PTHR47313">
    <property type="entry name" value="RIBOSOMAL RNA LARGE SUBUNIT METHYLTRANSFERASE K/L"/>
    <property type="match status" value="1"/>
</dbReference>
<dbReference type="Pfam" id="PF01170">
    <property type="entry name" value="UPF0020"/>
    <property type="match status" value="1"/>
</dbReference>
<dbReference type="GO" id="GO:0003723">
    <property type="term" value="F:RNA binding"/>
    <property type="evidence" value="ECO:0007669"/>
    <property type="project" value="InterPro"/>
</dbReference>
<dbReference type="Gene3D" id="3.30.2130.30">
    <property type="match status" value="1"/>
</dbReference>
<feature type="domain" description="THUMP" evidence="4">
    <location>
        <begin position="68"/>
        <end position="151"/>
    </location>
</feature>
<evidence type="ECO:0000259" key="5">
    <source>
        <dbReference type="Pfam" id="PF22020"/>
    </source>
</evidence>